<feature type="signal peptide" evidence="1">
    <location>
        <begin position="1"/>
        <end position="22"/>
    </location>
</feature>
<evidence type="ECO:0000256" key="1">
    <source>
        <dbReference type="SAM" id="SignalP"/>
    </source>
</evidence>
<protein>
    <submittedName>
        <fullName evidence="2">Uncharacterized protein</fullName>
    </submittedName>
</protein>
<proteinExistence type="predicted"/>
<keyword evidence="3" id="KW-1185">Reference proteome</keyword>
<accession>A0A563DB00</accession>
<dbReference type="EMBL" id="SELH01000023">
    <property type="protein sequence ID" value="TWP27282.1"/>
    <property type="molecule type" value="Genomic_DNA"/>
</dbReference>
<comment type="caution">
    <text evidence="2">The sequence shown here is derived from an EMBL/GenBank/DDBJ whole genome shotgun (WGS) entry which is preliminary data.</text>
</comment>
<sequence>MCFNYKILSKFCFFFIALSINSQVTIGSLNEPVKGSILDIKQFNPDNKNITAKAGILLPRVELKSPTELSFSDFTISDDLDEGGQKLKHTGMIVYNVNETLPFKKGIYVWSGSEWLLQE</sequence>
<gene>
    <name evidence="2" type="ORF">ETU09_07500</name>
</gene>
<reference evidence="2 3" key="1">
    <citation type="submission" date="2019-02" db="EMBL/GenBank/DDBJ databases">
        <title>Apibacter muscae sp. nov.: a novel member of the house fly microbiota.</title>
        <authorList>
            <person name="Park R."/>
        </authorList>
    </citation>
    <scope>NUCLEOTIDE SEQUENCE [LARGE SCALE GENOMIC DNA]</scope>
    <source>
        <strain evidence="2 3">AL1</strain>
    </source>
</reference>
<evidence type="ECO:0000313" key="3">
    <source>
        <dbReference type="Proteomes" id="UP000319499"/>
    </source>
</evidence>
<dbReference type="OrthoDB" id="1417180at2"/>
<dbReference type="RefSeq" id="WP_146292887.1">
    <property type="nucleotide sequence ID" value="NZ_SELH01000023.1"/>
</dbReference>
<feature type="chain" id="PRO_5021967435" evidence="1">
    <location>
        <begin position="23"/>
        <end position="119"/>
    </location>
</feature>
<dbReference type="AlphaFoldDB" id="A0A563DB00"/>
<name>A0A563DB00_9FLAO</name>
<evidence type="ECO:0000313" key="2">
    <source>
        <dbReference type="EMBL" id="TWP27282.1"/>
    </source>
</evidence>
<keyword evidence="1" id="KW-0732">Signal</keyword>
<organism evidence="2 3">
    <name type="scientific">Apibacter muscae</name>
    <dbReference type="NCBI Taxonomy" id="2509004"/>
    <lineage>
        <taxon>Bacteria</taxon>
        <taxon>Pseudomonadati</taxon>
        <taxon>Bacteroidota</taxon>
        <taxon>Flavobacteriia</taxon>
        <taxon>Flavobacteriales</taxon>
        <taxon>Weeksellaceae</taxon>
        <taxon>Apibacter</taxon>
    </lineage>
</organism>
<dbReference type="Proteomes" id="UP000319499">
    <property type="component" value="Unassembled WGS sequence"/>
</dbReference>